<feature type="transmembrane region" description="Helical" evidence="1">
    <location>
        <begin position="27"/>
        <end position="49"/>
    </location>
</feature>
<dbReference type="EMBL" id="JAMOIM010000009">
    <property type="protein sequence ID" value="MCW6509435.1"/>
    <property type="molecule type" value="Genomic_DNA"/>
</dbReference>
<keyword evidence="1" id="KW-1133">Transmembrane helix</keyword>
<evidence type="ECO:0000313" key="3">
    <source>
        <dbReference type="Proteomes" id="UP001165667"/>
    </source>
</evidence>
<accession>A0AA41YY36</accession>
<comment type="caution">
    <text evidence="2">The sequence shown here is derived from an EMBL/GenBank/DDBJ whole genome shotgun (WGS) entry which is preliminary data.</text>
</comment>
<dbReference type="Proteomes" id="UP001165667">
    <property type="component" value="Unassembled WGS sequence"/>
</dbReference>
<organism evidence="2 3">
    <name type="scientific">Lichenifustis flavocetrariae</name>
    <dbReference type="NCBI Taxonomy" id="2949735"/>
    <lineage>
        <taxon>Bacteria</taxon>
        <taxon>Pseudomonadati</taxon>
        <taxon>Pseudomonadota</taxon>
        <taxon>Alphaproteobacteria</taxon>
        <taxon>Hyphomicrobiales</taxon>
        <taxon>Lichenihabitantaceae</taxon>
        <taxon>Lichenifustis</taxon>
    </lineage>
</organism>
<name>A0AA41YY36_9HYPH</name>
<dbReference type="AlphaFoldDB" id="A0AA41YY36"/>
<evidence type="ECO:0000256" key="1">
    <source>
        <dbReference type="SAM" id="Phobius"/>
    </source>
</evidence>
<feature type="transmembrane region" description="Helical" evidence="1">
    <location>
        <begin position="61"/>
        <end position="82"/>
    </location>
</feature>
<evidence type="ECO:0000313" key="2">
    <source>
        <dbReference type="EMBL" id="MCW6509435.1"/>
    </source>
</evidence>
<proteinExistence type="predicted"/>
<sequence length="156" mass="17518">MNAPEADERRGFAFLFRTDRGTIDRATWWRGTLPLVVIAVVANILWVLIRPYMDHGLDRPPIVVLAVYLYLVAFSFGTLLLLVCEYNLSAKRFTALGLPRSLAATLPFSLLFGAAFAWYLPRADGSLPSWSGWIAALVVLGVVIWNVVELGIRRRR</sequence>
<keyword evidence="3" id="KW-1185">Reference proteome</keyword>
<dbReference type="RefSeq" id="WP_282585797.1">
    <property type="nucleotide sequence ID" value="NZ_JAMOIM010000009.1"/>
</dbReference>
<feature type="transmembrane region" description="Helical" evidence="1">
    <location>
        <begin position="102"/>
        <end position="120"/>
    </location>
</feature>
<keyword evidence="1" id="KW-0812">Transmembrane</keyword>
<gene>
    <name evidence="2" type="ORF">M8523_15550</name>
</gene>
<feature type="transmembrane region" description="Helical" evidence="1">
    <location>
        <begin position="132"/>
        <end position="152"/>
    </location>
</feature>
<keyword evidence="1" id="KW-0472">Membrane</keyword>
<protein>
    <submittedName>
        <fullName evidence="2">Uncharacterized protein</fullName>
    </submittedName>
</protein>
<reference evidence="2" key="1">
    <citation type="submission" date="2022-05" db="EMBL/GenBank/DDBJ databases">
        <authorList>
            <person name="Pankratov T."/>
        </authorList>
    </citation>
    <scope>NUCLEOTIDE SEQUENCE</scope>
    <source>
        <strain evidence="2">BP6-180914</strain>
    </source>
</reference>